<dbReference type="AlphaFoldDB" id="H2XT05"/>
<evidence type="ECO:0000313" key="1">
    <source>
        <dbReference type="Ensembl" id="ENSCINP00000032789.1"/>
    </source>
</evidence>
<dbReference type="HOGENOM" id="CLU_3420471_0_0_1"/>
<dbReference type="InParanoid" id="H2XT05"/>
<organism evidence="1 2">
    <name type="scientific">Ciona intestinalis</name>
    <name type="common">Transparent sea squirt</name>
    <name type="synonym">Ascidia intestinalis</name>
    <dbReference type="NCBI Taxonomy" id="7719"/>
    <lineage>
        <taxon>Eukaryota</taxon>
        <taxon>Metazoa</taxon>
        <taxon>Chordata</taxon>
        <taxon>Tunicata</taxon>
        <taxon>Ascidiacea</taxon>
        <taxon>Phlebobranchia</taxon>
        <taxon>Cionidae</taxon>
        <taxon>Ciona</taxon>
    </lineage>
</organism>
<keyword evidence="2" id="KW-1185">Reference proteome</keyword>
<reference evidence="1" key="2">
    <citation type="submission" date="2025-08" db="UniProtKB">
        <authorList>
            <consortium name="Ensembl"/>
        </authorList>
    </citation>
    <scope>IDENTIFICATION</scope>
</reference>
<accession>H2XT05</accession>
<name>H2XT05_CIOIN</name>
<reference evidence="2" key="1">
    <citation type="journal article" date="2002" name="Science">
        <title>The draft genome of Ciona intestinalis: insights into chordate and vertebrate origins.</title>
        <authorList>
            <person name="Dehal P."/>
            <person name="Satou Y."/>
            <person name="Campbell R.K."/>
            <person name="Chapman J."/>
            <person name="Degnan B."/>
            <person name="De Tomaso A."/>
            <person name="Davidson B."/>
            <person name="Di Gregorio A."/>
            <person name="Gelpke M."/>
            <person name="Goodstein D.M."/>
            <person name="Harafuji N."/>
            <person name="Hastings K.E."/>
            <person name="Ho I."/>
            <person name="Hotta K."/>
            <person name="Huang W."/>
            <person name="Kawashima T."/>
            <person name="Lemaire P."/>
            <person name="Martinez D."/>
            <person name="Meinertzhagen I.A."/>
            <person name="Necula S."/>
            <person name="Nonaka M."/>
            <person name="Putnam N."/>
            <person name="Rash S."/>
            <person name="Saiga H."/>
            <person name="Satake M."/>
            <person name="Terry A."/>
            <person name="Yamada L."/>
            <person name="Wang H.G."/>
            <person name="Awazu S."/>
            <person name="Azumi K."/>
            <person name="Boore J."/>
            <person name="Branno M."/>
            <person name="Chin-Bow S."/>
            <person name="DeSantis R."/>
            <person name="Doyle S."/>
            <person name="Francino P."/>
            <person name="Keys D.N."/>
            <person name="Haga S."/>
            <person name="Hayashi H."/>
            <person name="Hino K."/>
            <person name="Imai K.S."/>
            <person name="Inaba K."/>
            <person name="Kano S."/>
            <person name="Kobayashi K."/>
            <person name="Kobayashi M."/>
            <person name="Lee B.I."/>
            <person name="Makabe K.W."/>
            <person name="Manohar C."/>
            <person name="Matassi G."/>
            <person name="Medina M."/>
            <person name="Mochizuki Y."/>
            <person name="Mount S."/>
            <person name="Morishita T."/>
            <person name="Miura S."/>
            <person name="Nakayama A."/>
            <person name="Nishizaka S."/>
            <person name="Nomoto H."/>
            <person name="Ohta F."/>
            <person name="Oishi K."/>
            <person name="Rigoutsos I."/>
            <person name="Sano M."/>
            <person name="Sasaki A."/>
            <person name="Sasakura Y."/>
            <person name="Shoguchi E."/>
            <person name="Shin-i T."/>
            <person name="Spagnuolo A."/>
            <person name="Stainier D."/>
            <person name="Suzuki M.M."/>
            <person name="Tassy O."/>
            <person name="Takatori N."/>
            <person name="Tokuoka M."/>
            <person name="Yagi K."/>
            <person name="Yoshizaki F."/>
            <person name="Wada S."/>
            <person name="Zhang C."/>
            <person name="Hyatt P.D."/>
            <person name="Larimer F."/>
            <person name="Detter C."/>
            <person name="Doggett N."/>
            <person name="Glavina T."/>
            <person name="Hawkins T."/>
            <person name="Richardson P."/>
            <person name="Lucas S."/>
            <person name="Kohara Y."/>
            <person name="Levine M."/>
            <person name="Satoh N."/>
            <person name="Rokhsar D.S."/>
        </authorList>
    </citation>
    <scope>NUCLEOTIDE SEQUENCE [LARGE SCALE GENOMIC DNA]</scope>
</reference>
<dbReference type="Proteomes" id="UP000008144">
    <property type="component" value="Unassembled WGS sequence"/>
</dbReference>
<sequence length="25" mass="3065">MVNQYVDGYHHQMDAQQRSWLHHAL</sequence>
<proteinExistence type="predicted"/>
<dbReference type="Ensembl" id="ENSCINT00000032768.1">
    <property type="protein sequence ID" value="ENSCINP00000032789.1"/>
    <property type="gene ID" value="ENSCING00000019907.1"/>
</dbReference>
<protein>
    <submittedName>
        <fullName evidence="1">Uncharacterized protein</fullName>
    </submittedName>
</protein>
<reference evidence="1" key="3">
    <citation type="submission" date="2025-09" db="UniProtKB">
        <authorList>
            <consortium name="Ensembl"/>
        </authorList>
    </citation>
    <scope>IDENTIFICATION</scope>
</reference>
<evidence type="ECO:0000313" key="2">
    <source>
        <dbReference type="Proteomes" id="UP000008144"/>
    </source>
</evidence>